<evidence type="ECO:0000313" key="2">
    <source>
        <dbReference type="Proteomes" id="UP000643207"/>
    </source>
</evidence>
<comment type="caution">
    <text evidence="1">The sequence shown here is derived from an EMBL/GenBank/DDBJ whole genome shotgun (WGS) entry which is preliminary data.</text>
</comment>
<accession>A0A9X1BQL5</accession>
<evidence type="ECO:0000313" key="1">
    <source>
        <dbReference type="EMBL" id="MBL0719806.1"/>
    </source>
</evidence>
<keyword evidence="2" id="KW-1185">Reference proteome</keyword>
<dbReference type="AlphaFoldDB" id="A0A9X1BQL5"/>
<dbReference type="Pfam" id="PF06067">
    <property type="entry name" value="DUF932"/>
    <property type="match status" value="1"/>
</dbReference>
<dbReference type="NCBIfam" id="TIGR03299">
    <property type="entry name" value="LGT_TIGR03299"/>
    <property type="match status" value="1"/>
</dbReference>
<dbReference type="Proteomes" id="UP000643207">
    <property type="component" value="Unassembled WGS sequence"/>
</dbReference>
<protein>
    <submittedName>
        <fullName evidence="1">DUF932 domain-containing protein</fullName>
    </submittedName>
</protein>
<name>A0A9X1BQL5_9BURK</name>
<dbReference type="RefSeq" id="WP_201825328.1">
    <property type="nucleotide sequence ID" value="NZ_JAERRA010000001.1"/>
</dbReference>
<reference evidence="1 2" key="1">
    <citation type="submission" date="2021-01" db="EMBL/GenBank/DDBJ databases">
        <title>Piscinibacter sp. Jin2 Genome sequencing and assembly.</title>
        <authorList>
            <person name="Kim I."/>
        </authorList>
    </citation>
    <scope>NUCLEOTIDE SEQUENCE [LARGE SCALE GENOMIC DNA]</scope>
    <source>
        <strain evidence="1 2">Jin2</strain>
    </source>
</reference>
<gene>
    <name evidence="1" type="ORF">JI742_07885</name>
</gene>
<dbReference type="InterPro" id="IPR017686">
    <property type="entry name" value="Phg/plasmid-like_prot"/>
</dbReference>
<organism evidence="1 2">
    <name type="scientific">Aquariibacter lacus</name>
    <dbReference type="NCBI Taxonomy" id="2801332"/>
    <lineage>
        <taxon>Bacteria</taxon>
        <taxon>Pseudomonadati</taxon>
        <taxon>Pseudomonadota</taxon>
        <taxon>Betaproteobacteria</taxon>
        <taxon>Burkholderiales</taxon>
        <taxon>Sphaerotilaceae</taxon>
        <taxon>Aquariibacter</taxon>
    </lineage>
</organism>
<sequence>MSHDLDHTTGEAAMAYIGETPWHGLGEKLPPDQPIEIWLKAAKLEWHLERLPVQYLVDGKIRTMPDRFVLARSDTRDALSVVSGDYQLVQPKEVLEFYRDLVSDFGYKLETAGALHGGRKVWTLASTGVTDHVGDRHLDPVKMYVLLATSCDKTLATTVAFTSVRVVCQNTLFFALRDVKSEGRKSIKVPHNRRFDKQGVKERLGLIDVSWSKFLQQVRAAADYKLEDAKVSEFFDRVLGRKLPQPLNPKAEREHTAMMSLYRSAPGQDVDTAKGTLWGAVNAVTYYADHVRAGGMTERLDSAWFGAGNALKESAWAEAEHLLGTSKAAA</sequence>
<dbReference type="InterPro" id="IPR026325">
    <property type="entry name" value="DUF932"/>
</dbReference>
<proteinExistence type="predicted"/>
<dbReference type="EMBL" id="JAERRA010000001">
    <property type="protein sequence ID" value="MBL0719806.1"/>
    <property type="molecule type" value="Genomic_DNA"/>
</dbReference>